<dbReference type="GO" id="GO:0051539">
    <property type="term" value="F:4 iron, 4 sulfur cluster binding"/>
    <property type="evidence" value="ECO:0007669"/>
    <property type="project" value="TreeGrafter"/>
</dbReference>
<dbReference type="eggNOG" id="COG0635">
    <property type="taxonomic scope" value="Bacteria"/>
</dbReference>
<dbReference type="HOGENOM" id="CLU_027579_3_1_9"/>
<keyword evidence="5" id="KW-0560">Oxidoreductase</keyword>
<evidence type="ECO:0000259" key="4">
    <source>
        <dbReference type="PROSITE" id="PS51918"/>
    </source>
</evidence>
<organism evidence="5 6">
    <name type="scientific">Clostridium saccharoperbutylacetonicum N1-4(HMT)</name>
    <dbReference type="NCBI Taxonomy" id="931276"/>
    <lineage>
        <taxon>Bacteria</taxon>
        <taxon>Bacillati</taxon>
        <taxon>Bacillota</taxon>
        <taxon>Clostridia</taxon>
        <taxon>Eubacteriales</taxon>
        <taxon>Clostridiaceae</taxon>
        <taxon>Clostridium</taxon>
    </lineage>
</organism>
<dbReference type="Pfam" id="PF04055">
    <property type="entry name" value="Radical_SAM"/>
    <property type="match status" value="1"/>
</dbReference>
<dbReference type="InterPro" id="IPR034505">
    <property type="entry name" value="Coproporphyrinogen-III_oxidase"/>
</dbReference>
<dbReference type="KEGG" id="csr:Cspa_c34350"/>
<keyword evidence="2" id="KW-0378">Hydrolase</keyword>
<accession>M1MR21</accession>
<dbReference type="GO" id="GO:0016491">
    <property type="term" value="F:oxidoreductase activity"/>
    <property type="evidence" value="ECO:0007669"/>
    <property type="project" value="UniProtKB-KW"/>
</dbReference>
<dbReference type="PROSITE" id="PS00893">
    <property type="entry name" value="NUDIX_BOX"/>
    <property type="match status" value="1"/>
</dbReference>
<dbReference type="SUPFAM" id="SSF102114">
    <property type="entry name" value="Radical SAM enzymes"/>
    <property type="match status" value="1"/>
</dbReference>
<dbReference type="PROSITE" id="PS51918">
    <property type="entry name" value="RADICAL_SAM"/>
    <property type="match status" value="1"/>
</dbReference>
<dbReference type="GO" id="GO:0016787">
    <property type="term" value="F:hydrolase activity"/>
    <property type="evidence" value="ECO:0007669"/>
    <property type="project" value="UniProtKB-KW"/>
</dbReference>
<dbReference type="RefSeq" id="WP_015393514.1">
    <property type="nucleotide sequence ID" value="NC_020291.1"/>
</dbReference>
<evidence type="ECO:0000256" key="2">
    <source>
        <dbReference type="ARBA" id="ARBA00022801"/>
    </source>
</evidence>
<dbReference type="InterPro" id="IPR020476">
    <property type="entry name" value="Nudix_hydrolase"/>
</dbReference>
<evidence type="ECO:0000313" key="6">
    <source>
        <dbReference type="Proteomes" id="UP000011728"/>
    </source>
</evidence>
<dbReference type="InterPro" id="IPR023404">
    <property type="entry name" value="rSAM_horseshoe"/>
</dbReference>
<dbReference type="SFLD" id="SFLDG01065">
    <property type="entry name" value="anaerobic_coproporphyrinogen-I"/>
    <property type="match status" value="1"/>
</dbReference>
<dbReference type="GO" id="GO:0006779">
    <property type="term" value="P:porphyrin-containing compound biosynthetic process"/>
    <property type="evidence" value="ECO:0007669"/>
    <property type="project" value="TreeGrafter"/>
</dbReference>
<reference evidence="5 6" key="1">
    <citation type="submission" date="2013-02" db="EMBL/GenBank/DDBJ databases">
        <title>Genome sequence of Clostridium saccharoperbutylacetonicum N1-4(HMT).</title>
        <authorList>
            <person name="Poehlein A."/>
            <person name="Daniel R."/>
        </authorList>
    </citation>
    <scope>NUCLEOTIDE SEQUENCE [LARGE SCALE GENOMIC DNA]</scope>
    <source>
        <strain evidence="6">N1-4(HMT)</strain>
    </source>
</reference>
<gene>
    <name evidence="5" type="primary">hemN2</name>
    <name evidence="5" type="ORF">Cspa_c34350</name>
</gene>
<feature type="domain" description="Radical SAM core" evidence="4">
    <location>
        <begin position="47"/>
        <end position="280"/>
    </location>
</feature>
<sequence>MNPKTIYEKGILFHHYSNTAYPLTPSSFMEYKISDENKIPQFLEEELKKFEELSLYIHIPFCKQRCRFCEYAVLENTDDETEDIYVSLLLKEIEMYSKLLIGKKIVGYDIGGGTPTKLSEKNLMKITEALRNSFNFSKETVYSIETTPLIAMQELTKIKAIFEMGYGRISMGIQTISEKLLNELGREGTTGIYEKAVMNIRKAGFTQLNVDLMYGFLHQTDDDFETTLRYAIGLKPEYITLYRNRYKGTKIEAEAGGVSLYKVIRQYRLAFKVLNENGYKANYGKNTFSRVEGDYGTSDYLTKRVINGIPYIGIGLGAQSFGYDYLAYNEGAASKQINTYRKKIEEGKFPIQDIYRLPLEEAIGKMISVAFYFGFVNFEAFEKRFGIKFCEHFSEEVKFVTKNGFMEIKNGGIYLTERGADYINGVIPLFYSERSQKELINLSSKTINRSQDEKIFLEAYNIEAYSKPSLTADCVIFFTEKGKELDDKNMKVLLIKRGEHPFMNCWAIPGGFVKVNETVEETAARELEEETGLKNVELSLVQVFSNTKRDPRGWIVSCAYVGLIREEPEFLSYGEDAIDVKWVDVTEVDKLELAFDHAEIIQAALNKIKK</sequence>
<dbReference type="InterPro" id="IPR007197">
    <property type="entry name" value="rSAM"/>
</dbReference>
<dbReference type="PANTHER" id="PTHR13932">
    <property type="entry name" value="COPROPORPHYRINIGEN III OXIDASE"/>
    <property type="match status" value="1"/>
</dbReference>
<dbReference type="eggNOG" id="COG1051">
    <property type="taxonomic scope" value="Bacteria"/>
</dbReference>
<name>M1MR21_9CLOT</name>
<dbReference type="InterPro" id="IPR020084">
    <property type="entry name" value="NUDIX_hydrolase_CS"/>
</dbReference>
<evidence type="ECO:0000256" key="1">
    <source>
        <dbReference type="ARBA" id="ARBA00017228"/>
    </source>
</evidence>
<dbReference type="OrthoDB" id="9808022at2"/>
<dbReference type="InterPro" id="IPR006638">
    <property type="entry name" value="Elp3/MiaA/NifB-like_rSAM"/>
</dbReference>
<dbReference type="InterPro" id="IPR058240">
    <property type="entry name" value="rSAM_sf"/>
</dbReference>
<dbReference type="InterPro" id="IPR015797">
    <property type="entry name" value="NUDIX_hydrolase-like_dom_sf"/>
</dbReference>
<dbReference type="PATRIC" id="fig|931276.5.peg.3458"/>
<dbReference type="Gene3D" id="3.80.30.20">
    <property type="entry name" value="tm_1862 like domain"/>
    <property type="match status" value="1"/>
</dbReference>
<dbReference type="GO" id="GO:0005737">
    <property type="term" value="C:cytoplasm"/>
    <property type="evidence" value="ECO:0007669"/>
    <property type="project" value="TreeGrafter"/>
</dbReference>
<dbReference type="EMBL" id="CP004121">
    <property type="protein sequence ID" value="AGF57196.1"/>
    <property type="molecule type" value="Genomic_DNA"/>
</dbReference>
<dbReference type="CDD" id="cd01335">
    <property type="entry name" value="Radical_SAM"/>
    <property type="match status" value="1"/>
</dbReference>
<dbReference type="PANTHER" id="PTHR13932:SF5">
    <property type="entry name" value="RADICAL S-ADENOSYL METHIONINE DOMAIN-CONTAINING PROTEIN 1, MITOCHONDRIAL"/>
    <property type="match status" value="1"/>
</dbReference>
<dbReference type="SFLD" id="SFLDS00029">
    <property type="entry name" value="Radical_SAM"/>
    <property type="match status" value="1"/>
</dbReference>
<protein>
    <recommendedName>
        <fullName evidence="1">Heme chaperone HemW</fullName>
    </recommendedName>
</protein>
<dbReference type="AlphaFoldDB" id="M1MR21"/>
<feature type="domain" description="Nudix hydrolase" evidence="3">
    <location>
        <begin position="467"/>
        <end position="605"/>
    </location>
</feature>
<dbReference type="CDD" id="cd18873">
    <property type="entry name" value="NUDIX_NadM_like"/>
    <property type="match status" value="1"/>
</dbReference>
<dbReference type="InterPro" id="IPR000086">
    <property type="entry name" value="NUDIX_hydrolase_dom"/>
</dbReference>
<dbReference type="STRING" id="36745.CLSAP_31990"/>
<proteinExistence type="predicted"/>
<dbReference type="Gene3D" id="3.90.79.10">
    <property type="entry name" value="Nucleoside Triphosphate Pyrophosphohydrolase"/>
    <property type="match status" value="1"/>
</dbReference>
<evidence type="ECO:0000313" key="5">
    <source>
        <dbReference type="EMBL" id="AGF57196.1"/>
    </source>
</evidence>
<dbReference type="PROSITE" id="PS51462">
    <property type="entry name" value="NUDIX"/>
    <property type="match status" value="1"/>
</dbReference>
<dbReference type="Pfam" id="PF00293">
    <property type="entry name" value="NUDIX"/>
    <property type="match status" value="1"/>
</dbReference>
<dbReference type="PRINTS" id="PR00502">
    <property type="entry name" value="NUDIXFAMILY"/>
</dbReference>
<dbReference type="Proteomes" id="UP000011728">
    <property type="component" value="Chromosome"/>
</dbReference>
<keyword evidence="6" id="KW-1185">Reference proteome</keyword>
<dbReference type="SUPFAM" id="SSF55811">
    <property type="entry name" value="Nudix"/>
    <property type="match status" value="1"/>
</dbReference>
<dbReference type="SMART" id="SM00729">
    <property type="entry name" value="Elp3"/>
    <property type="match status" value="1"/>
</dbReference>
<evidence type="ECO:0000259" key="3">
    <source>
        <dbReference type="PROSITE" id="PS51462"/>
    </source>
</evidence>